<dbReference type="EMBL" id="BJWL01000012">
    <property type="protein sequence ID" value="GFY97601.1"/>
    <property type="molecule type" value="Genomic_DNA"/>
</dbReference>
<comment type="caution">
    <text evidence="1">The sequence shown here is derived from an EMBL/GenBank/DDBJ whole genome shotgun (WGS) entry which is preliminary data.</text>
</comment>
<evidence type="ECO:0000313" key="1">
    <source>
        <dbReference type="EMBL" id="GFY97601.1"/>
    </source>
</evidence>
<proteinExistence type="predicted"/>
<sequence>MCLSPPRHPPFTTPPSLPLSHSSSALPLLSLLPLFHPPNPLRHHGRGLCLPTGTLYLIFAYKTENPEPFIDDCVSRPDTQKIDPVRQFSSSTTGVHDSCRFYILTGLRGLTGTFLKPVRSTVQAVGPVRISKP</sequence>
<evidence type="ECO:0000313" key="2">
    <source>
        <dbReference type="Proteomes" id="UP000585474"/>
    </source>
</evidence>
<gene>
    <name evidence="1" type="ORF">Acr_12g0001420</name>
</gene>
<organism evidence="1 2">
    <name type="scientific">Actinidia rufa</name>
    <dbReference type="NCBI Taxonomy" id="165716"/>
    <lineage>
        <taxon>Eukaryota</taxon>
        <taxon>Viridiplantae</taxon>
        <taxon>Streptophyta</taxon>
        <taxon>Embryophyta</taxon>
        <taxon>Tracheophyta</taxon>
        <taxon>Spermatophyta</taxon>
        <taxon>Magnoliopsida</taxon>
        <taxon>eudicotyledons</taxon>
        <taxon>Gunneridae</taxon>
        <taxon>Pentapetalae</taxon>
        <taxon>asterids</taxon>
        <taxon>Ericales</taxon>
        <taxon>Actinidiaceae</taxon>
        <taxon>Actinidia</taxon>
    </lineage>
</organism>
<dbReference type="AlphaFoldDB" id="A0A7J0FFZ7"/>
<name>A0A7J0FFZ7_9ERIC</name>
<keyword evidence="2" id="KW-1185">Reference proteome</keyword>
<reference evidence="1 2" key="1">
    <citation type="submission" date="2019-07" db="EMBL/GenBank/DDBJ databases">
        <title>De Novo Assembly of kiwifruit Actinidia rufa.</title>
        <authorList>
            <person name="Sugita-Konishi S."/>
            <person name="Sato K."/>
            <person name="Mori E."/>
            <person name="Abe Y."/>
            <person name="Kisaki G."/>
            <person name="Hamano K."/>
            <person name="Suezawa K."/>
            <person name="Otani M."/>
            <person name="Fukuda T."/>
            <person name="Manabe T."/>
            <person name="Gomi K."/>
            <person name="Tabuchi M."/>
            <person name="Akimitsu K."/>
            <person name="Kataoka I."/>
        </authorList>
    </citation>
    <scope>NUCLEOTIDE SEQUENCE [LARGE SCALE GENOMIC DNA]</scope>
    <source>
        <strain evidence="2">cv. Fuchu</strain>
    </source>
</reference>
<accession>A0A7J0FFZ7</accession>
<dbReference type="Proteomes" id="UP000585474">
    <property type="component" value="Unassembled WGS sequence"/>
</dbReference>
<protein>
    <submittedName>
        <fullName evidence="1">Cytochrome P450 superfamily protein</fullName>
    </submittedName>
</protein>